<dbReference type="Gene3D" id="3.60.21.70">
    <property type="entry name" value="PhoD-like phosphatase"/>
    <property type="match status" value="1"/>
</dbReference>
<name>A0AAD5UTL3_9APHY</name>
<dbReference type="AlphaFoldDB" id="A0AAD5UTL3"/>
<evidence type="ECO:0000313" key="5">
    <source>
        <dbReference type="Proteomes" id="UP001212997"/>
    </source>
</evidence>
<dbReference type="EMBL" id="JANAWD010000721">
    <property type="protein sequence ID" value="KAJ3476331.1"/>
    <property type="molecule type" value="Genomic_DNA"/>
</dbReference>
<keyword evidence="5" id="KW-1185">Reference proteome</keyword>
<evidence type="ECO:0000256" key="1">
    <source>
        <dbReference type="SAM" id="MobiDB-lite"/>
    </source>
</evidence>
<dbReference type="Pfam" id="PF09423">
    <property type="entry name" value="PhoD"/>
    <property type="match status" value="1"/>
</dbReference>
<dbReference type="PANTHER" id="PTHR43606:SF2">
    <property type="entry name" value="ALKALINE PHOSPHATASE FAMILY PROTEIN (AFU_ORTHOLOGUE AFUA_5G03860)"/>
    <property type="match status" value="1"/>
</dbReference>
<protein>
    <recommendedName>
        <fullName evidence="3">PhoD-like phosphatase metallophosphatase domain-containing protein</fullName>
    </recommendedName>
</protein>
<dbReference type="PANTHER" id="PTHR43606">
    <property type="entry name" value="PHOSPHATASE, PUTATIVE (AFU_ORTHOLOGUE AFUA_6G08710)-RELATED"/>
    <property type="match status" value="1"/>
</dbReference>
<evidence type="ECO:0000313" key="4">
    <source>
        <dbReference type="EMBL" id="KAJ3476331.1"/>
    </source>
</evidence>
<feature type="transmembrane region" description="Helical" evidence="2">
    <location>
        <begin position="106"/>
        <end position="128"/>
    </location>
</feature>
<feature type="domain" description="PhoD-like phosphatase metallophosphatase" evidence="3">
    <location>
        <begin position="317"/>
        <end position="548"/>
    </location>
</feature>
<dbReference type="InterPro" id="IPR018946">
    <property type="entry name" value="PhoD-like_MPP"/>
</dbReference>
<dbReference type="SUPFAM" id="SSF56300">
    <property type="entry name" value="Metallo-dependent phosphatases"/>
    <property type="match status" value="1"/>
</dbReference>
<feature type="region of interest" description="Disordered" evidence="1">
    <location>
        <begin position="277"/>
        <end position="311"/>
    </location>
</feature>
<feature type="compositionally biased region" description="Polar residues" evidence="1">
    <location>
        <begin position="277"/>
        <end position="295"/>
    </location>
</feature>
<keyword evidence="2" id="KW-1133">Transmembrane helix</keyword>
<dbReference type="InterPro" id="IPR052900">
    <property type="entry name" value="Phospholipid_Metab_Enz"/>
</dbReference>
<comment type="caution">
    <text evidence="4">The sequence shown here is derived from an EMBL/GenBank/DDBJ whole genome shotgun (WGS) entry which is preliminary data.</text>
</comment>
<sequence>MANPLVYVVATTSTLFRVGVYIFLRVIPSTLLKTILPSIYVVYLSSNWLYESTLREPSPPDSKLQAISEGNGVVEHQAREALWHRLSRNLVGLVLSLPSRRRDFRIFNTILNTILLMAAAEFVLFPVYDDASGVVFTRVGAVYPDAVKIAVRYPAQNATEHVIHLMWRPIRVEELPWTNGPNIRLSAEDDWINTVYLGGLWPDTSYEYTFKSVEGEELTYPFQSRRFKTFPDPRLQTTSHFRFLVSSCVTPNFPYLPFHGRRIKGFDLLADYLSQPSSKESTINHEPTPSQNGSSEADDNSTESSTVQDPLFVPPSTEFMLFLGDFIYADVPVFFGDNQEAFRRLYRRNYQSQSFRKIYEQLPIFHTYDDHEIINNFAGQGIDTPPYANASNAYKLYNADANYDSFHGNGSYYYDFRYADVAFFVMDTRRYRSAVHNEDVASRTMLGEEQLTGLYKWLTEVNNTATFKFVVTSVPFTSLWQHDARWDSWAAYPFEKAALLNAMHSVPNVILLSGDRHEFAAVKFTSERNASDILEISTSPLSMFYIPLVRTLRMQSDEIALRVRESGPPEEIPREQVLKYLPLGNHKWSSIEVDTRDQEHPTVHLEVVVDGTPAYRRVVLFKVISLGLTCKQAQRPRASSQNERFHSCWRFGCNQSERHLGSDWPETKSLVLMYSHSSRRRMFLG</sequence>
<organism evidence="4 5">
    <name type="scientific">Meripilus lineatus</name>
    <dbReference type="NCBI Taxonomy" id="2056292"/>
    <lineage>
        <taxon>Eukaryota</taxon>
        <taxon>Fungi</taxon>
        <taxon>Dikarya</taxon>
        <taxon>Basidiomycota</taxon>
        <taxon>Agaricomycotina</taxon>
        <taxon>Agaricomycetes</taxon>
        <taxon>Polyporales</taxon>
        <taxon>Meripilaceae</taxon>
        <taxon>Meripilus</taxon>
    </lineage>
</organism>
<evidence type="ECO:0000259" key="3">
    <source>
        <dbReference type="Pfam" id="PF09423"/>
    </source>
</evidence>
<keyword evidence="2" id="KW-0472">Membrane</keyword>
<evidence type="ECO:0000256" key="2">
    <source>
        <dbReference type="SAM" id="Phobius"/>
    </source>
</evidence>
<keyword evidence="2" id="KW-0812">Transmembrane</keyword>
<accession>A0AAD5UTL3</accession>
<dbReference type="Proteomes" id="UP001212997">
    <property type="component" value="Unassembled WGS sequence"/>
</dbReference>
<dbReference type="InterPro" id="IPR038607">
    <property type="entry name" value="PhoD-like_sf"/>
</dbReference>
<proteinExistence type="predicted"/>
<reference evidence="4" key="1">
    <citation type="submission" date="2022-07" db="EMBL/GenBank/DDBJ databases">
        <title>Genome Sequence of Physisporinus lineatus.</title>
        <authorList>
            <person name="Buettner E."/>
        </authorList>
    </citation>
    <scope>NUCLEOTIDE SEQUENCE</scope>
    <source>
        <strain evidence="4">VT162</strain>
    </source>
</reference>
<gene>
    <name evidence="4" type="ORF">NLI96_g11233</name>
</gene>
<feature type="transmembrane region" description="Helical" evidence="2">
    <location>
        <begin position="6"/>
        <end position="24"/>
    </location>
</feature>
<dbReference type="InterPro" id="IPR029052">
    <property type="entry name" value="Metallo-depent_PP-like"/>
</dbReference>
<dbReference type="CDD" id="cd07389">
    <property type="entry name" value="MPP_PhoD"/>
    <property type="match status" value="1"/>
</dbReference>